<sequence length="287" mass="32053">MAAEKRQTVATAEKRQTATADKATAEKRRWRRRRGLGGGGVPDYRNARTWFAYNGSDGFEVPSSLVLGKVFIDKCSWETFMTVATPCLLTSFDDWWDEIHQHLFAVPVSFYCNRIDSDYDFSDYESQWETDRIFDLGTSSSRAWSSPPPRGTSRTFLSHQALRAKIAVEAIPMEATSADIDAAIDAMADEQSGDNADQTTIPQPPPTGTTTSSPPKMGCKHKVITHRPYLRKPKDLDDFFSFDVGQYLDPSKADVDASATYTEQLTNILARLDYPVDTLINDGSPIK</sequence>
<reference evidence="2" key="1">
    <citation type="submission" date="2013-04" db="UniProtKB">
        <authorList>
            <consortium name="EnsemblPlants"/>
        </authorList>
    </citation>
    <scope>IDENTIFICATION</scope>
</reference>
<feature type="region of interest" description="Disordered" evidence="1">
    <location>
        <begin position="189"/>
        <end position="218"/>
    </location>
</feature>
<evidence type="ECO:0000313" key="3">
    <source>
        <dbReference type="Proteomes" id="UP000006038"/>
    </source>
</evidence>
<evidence type="ECO:0000256" key="1">
    <source>
        <dbReference type="SAM" id="MobiDB-lite"/>
    </source>
</evidence>
<dbReference type="Proteomes" id="UP000006038">
    <property type="component" value="Unassembled WGS sequence"/>
</dbReference>
<dbReference type="HOGENOM" id="CLU_995261_0_0_1"/>
<name>J3LCJ1_ORYBR</name>
<accession>J3LCJ1</accession>
<protein>
    <submittedName>
        <fullName evidence="2">Uncharacterized protein</fullName>
    </submittedName>
</protein>
<proteinExistence type="predicted"/>
<feature type="region of interest" description="Disordered" evidence="1">
    <location>
        <begin position="1"/>
        <end position="27"/>
    </location>
</feature>
<organism evidence="2">
    <name type="scientific">Oryza brachyantha</name>
    <name type="common">malo sina</name>
    <dbReference type="NCBI Taxonomy" id="4533"/>
    <lineage>
        <taxon>Eukaryota</taxon>
        <taxon>Viridiplantae</taxon>
        <taxon>Streptophyta</taxon>
        <taxon>Embryophyta</taxon>
        <taxon>Tracheophyta</taxon>
        <taxon>Spermatophyta</taxon>
        <taxon>Magnoliopsida</taxon>
        <taxon>Liliopsida</taxon>
        <taxon>Poales</taxon>
        <taxon>Poaceae</taxon>
        <taxon>BOP clade</taxon>
        <taxon>Oryzoideae</taxon>
        <taxon>Oryzeae</taxon>
        <taxon>Oryzinae</taxon>
        <taxon>Oryza</taxon>
    </lineage>
</organism>
<dbReference type="AlphaFoldDB" id="J3LCJ1"/>
<feature type="compositionally biased region" description="Basic and acidic residues" evidence="1">
    <location>
        <begin position="1"/>
        <end position="16"/>
    </location>
</feature>
<evidence type="ECO:0000313" key="2">
    <source>
        <dbReference type="EnsemblPlants" id="OB02G23580.1"/>
    </source>
</evidence>
<keyword evidence="3" id="KW-1185">Reference proteome</keyword>
<dbReference type="Gramene" id="OB02G23580.1">
    <property type="protein sequence ID" value="OB02G23580.1"/>
    <property type="gene ID" value="OB02G23580"/>
</dbReference>
<dbReference type="EnsemblPlants" id="OB02G23580.1">
    <property type="protein sequence ID" value="OB02G23580.1"/>
    <property type="gene ID" value="OB02G23580"/>
</dbReference>